<dbReference type="GO" id="GO:0009982">
    <property type="term" value="F:pseudouridine synthase activity"/>
    <property type="evidence" value="ECO:0007669"/>
    <property type="project" value="InterPro"/>
</dbReference>
<name>A0AAW4WH03_9FIRM</name>
<dbReference type="InterPro" id="IPR006225">
    <property type="entry name" value="PsdUridine_synth_RluC/D"/>
</dbReference>
<dbReference type="RefSeq" id="WP_227700909.1">
    <property type="nucleotide sequence ID" value="NZ_JAJEQW010000003.1"/>
</dbReference>
<dbReference type="AlphaFoldDB" id="A0AAW4WH03"/>
<evidence type="ECO:0000259" key="5">
    <source>
        <dbReference type="Pfam" id="PF00849"/>
    </source>
</evidence>
<comment type="caution">
    <text evidence="6">The sequence shown here is derived from an EMBL/GenBank/DDBJ whole genome shotgun (WGS) entry which is preliminary data.</text>
</comment>
<dbReference type="GO" id="GO:0140098">
    <property type="term" value="F:catalytic activity, acting on RNA"/>
    <property type="evidence" value="ECO:0007669"/>
    <property type="project" value="UniProtKB-ARBA"/>
</dbReference>
<dbReference type="NCBIfam" id="TIGR00005">
    <property type="entry name" value="rluA_subfam"/>
    <property type="match status" value="1"/>
</dbReference>
<dbReference type="GO" id="GO:0003723">
    <property type="term" value="F:RNA binding"/>
    <property type="evidence" value="ECO:0007669"/>
    <property type="project" value="InterPro"/>
</dbReference>
<dbReference type="SUPFAM" id="SSF55120">
    <property type="entry name" value="Pseudouridine synthase"/>
    <property type="match status" value="1"/>
</dbReference>
<dbReference type="EC" id="5.4.99.-" evidence="4"/>
<proteinExistence type="inferred from homology"/>
<feature type="domain" description="Pseudouridine synthase RsuA/RluA-like" evidence="5">
    <location>
        <begin position="89"/>
        <end position="254"/>
    </location>
</feature>
<dbReference type="GO" id="GO:0000455">
    <property type="term" value="P:enzyme-directed rRNA pseudouridine synthesis"/>
    <property type="evidence" value="ECO:0007669"/>
    <property type="project" value="TreeGrafter"/>
</dbReference>
<evidence type="ECO:0000256" key="1">
    <source>
        <dbReference type="ARBA" id="ARBA00000073"/>
    </source>
</evidence>
<comment type="catalytic activity">
    <reaction evidence="1 4">
        <text>a uridine in RNA = a pseudouridine in RNA</text>
        <dbReference type="Rhea" id="RHEA:48348"/>
        <dbReference type="Rhea" id="RHEA-COMP:12068"/>
        <dbReference type="Rhea" id="RHEA-COMP:12069"/>
        <dbReference type="ChEBI" id="CHEBI:65314"/>
        <dbReference type="ChEBI" id="CHEBI:65315"/>
    </reaction>
</comment>
<dbReference type="InterPro" id="IPR006145">
    <property type="entry name" value="PsdUridine_synth_RsuA/RluA"/>
</dbReference>
<evidence type="ECO:0000256" key="4">
    <source>
        <dbReference type="RuleBase" id="RU362028"/>
    </source>
</evidence>
<dbReference type="PANTHER" id="PTHR21600">
    <property type="entry name" value="MITOCHONDRIAL RNA PSEUDOURIDINE SYNTHASE"/>
    <property type="match status" value="1"/>
</dbReference>
<dbReference type="Pfam" id="PF00849">
    <property type="entry name" value="PseudoU_synth_2"/>
    <property type="match status" value="1"/>
</dbReference>
<gene>
    <name evidence="6" type="ORF">LKD47_04655</name>
</gene>
<dbReference type="InterPro" id="IPR020103">
    <property type="entry name" value="PsdUridine_synth_cat_dom_sf"/>
</dbReference>
<comment type="similarity">
    <text evidence="2 4">Belongs to the pseudouridine synthase RluA family.</text>
</comment>
<evidence type="ECO:0000313" key="7">
    <source>
        <dbReference type="Proteomes" id="UP001198893"/>
    </source>
</evidence>
<evidence type="ECO:0000256" key="2">
    <source>
        <dbReference type="ARBA" id="ARBA00010876"/>
    </source>
</evidence>
<accession>A0AAW4WH03</accession>
<evidence type="ECO:0000256" key="3">
    <source>
        <dbReference type="PIRSR" id="PIRSR606225-1"/>
    </source>
</evidence>
<reference evidence="6" key="1">
    <citation type="submission" date="2021-10" db="EMBL/GenBank/DDBJ databases">
        <title>Anaerobic single-cell dispensing facilitates the cultivation of human gut bacteria.</title>
        <authorList>
            <person name="Afrizal A."/>
        </authorList>
    </citation>
    <scope>NUCLEOTIDE SEQUENCE</scope>
    <source>
        <strain evidence="6">CLA-AA-H204</strain>
    </source>
</reference>
<dbReference type="Gene3D" id="3.30.2350.10">
    <property type="entry name" value="Pseudouridine synthase"/>
    <property type="match status" value="1"/>
</dbReference>
<sequence length="322" mass="36900">MKRILDYTITNEYKNYTIREFLTEKGYPKGLRAHLFRTKDVLFRNGDTGHSSDRLKVSDKLKIILEESMPKSYPAPENIPLSILYEDEDILVINKPAHMPVHPSMTHYEHTLSNAVFYYLGSKNEAGPFRCINRLDKDTTGITILAKNSLSGGILGRQMNERKIHRTYLAIVRGITPESGTITAPIGRKEGSVLERQVDFEQGEYACTHYRRLAVKKIFPKNTFSREPLSPDALSLIALRLDTGRTHQIRVHMSYLGYPLIGDFLYNPDFSLTKRQALHACQLKFEHPITKEQLCFTAPLPADMQMLFPEFHVPNLDNLFSD</sequence>
<dbReference type="InterPro" id="IPR050188">
    <property type="entry name" value="RluA_PseudoU_synthase"/>
</dbReference>
<dbReference type="Proteomes" id="UP001198893">
    <property type="component" value="Unassembled WGS sequence"/>
</dbReference>
<dbReference type="CDD" id="cd02869">
    <property type="entry name" value="PseudoU_synth_RluA_like"/>
    <property type="match status" value="1"/>
</dbReference>
<feature type="active site" evidence="3">
    <location>
        <position position="136"/>
    </location>
</feature>
<organism evidence="6 7">
    <name type="scientific">Roseburia amylophila</name>
    <dbReference type="NCBI Taxonomy" id="2981794"/>
    <lineage>
        <taxon>Bacteria</taxon>
        <taxon>Bacillati</taxon>
        <taxon>Bacillota</taxon>
        <taxon>Clostridia</taxon>
        <taxon>Lachnospirales</taxon>
        <taxon>Lachnospiraceae</taxon>
        <taxon>Roseburia</taxon>
    </lineage>
</organism>
<protein>
    <recommendedName>
        <fullName evidence="4">Pseudouridine synthase</fullName>
        <ecNumber evidence="4">5.4.99.-</ecNumber>
    </recommendedName>
</protein>
<evidence type="ECO:0000313" key="6">
    <source>
        <dbReference type="EMBL" id="MCC2241598.1"/>
    </source>
</evidence>
<comment type="function">
    <text evidence="4">Responsible for synthesis of pseudouridine from uracil.</text>
</comment>
<dbReference type="EMBL" id="JAJEQW010000003">
    <property type="protein sequence ID" value="MCC2241598.1"/>
    <property type="molecule type" value="Genomic_DNA"/>
</dbReference>
<keyword evidence="4" id="KW-0413">Isomerase</keyword>
<dbReference type="PANTHER" id="PTHR21600:SF87">
    <property type="entry name" value="RNA PSEUDOURIDYLATE SYNTHASE DOMAIN-CONTAINING PROTEIN 1"/>
    <property type="match status" value="1"/>
</dbReference>